<gene>
    <name evidence="1" type="ORF">HNQ72_004679</name>
</gene>
<comment type="caution">
    <text evidence="1">The sequence shown here is derived from an EMBL/GenBank/DDBJ whole genome shotgun (WGS) entry which is preliminary data.</text>
</comment>
<organism evidence="1 2">
    <name type="scientific">Rhizobium wenxiniae</name>
    <dbReference type="NCBI Taxonomy" id="1737357"/>
    <lineage>
        <taxon>Bacteria</taxon>
        <taxon>Pseudomonadati</taxon>
        <taxon>Pseudomonadota</taxon>
        <taxon>Alphaproteobacteria</taxon>
        <taxon>Hyphomicrobiales</taxon>
        <taxon>Rhizobiaceae</taxon>
        <taxon>Rhizobium/Agrobacterium group</taxon>
        <taxon>Rhizobium</taxon>
    </lineage>
</organism>
<sequence length="50" mass="5274">MTNEKGASAPLSAVSVAKKYRITLEDAKVIVAEHGDDAKAIHKAARRIAA</sequence>
<dbReference type="RefSeq" id="WP_183995591.1">
    <property type="nucleotide sequence ID" value="NZ_BMHW01000005.1"/>
</dbReference>
<evidence type="ECO:0008006" key="3">
    <source>
        <dbReference type="Google" id="ProtNLM"/>
    </source>
</evidence>
<evidence type="ECO:0000313" key="1">
    <source>
        <dbReference type="EMBL" id="MBB6164834.1"/>
    </source>
</evidence>
<name>A0A7W9YA65_9HYPH</name>
<dbReference type="Proteomes" id="UP000547879">
    <property type="component" value="Unassembled WGS sequence"/>
</dbReference>
<protein>
    <recommendedName>
        <fullName evidence="3">DUF3606 domain-containing protein</fullName>
    </recommendedName>
</protein>
<dbReference type="EMBL" id="JACHEG010000006">
    <property type="protein sequence ID" value="MBB6164834.1"/>
    <property type="molecule type" value="Genomic_DNA"/>
</dbReference>
<keyword evidence="2" id="KW-1185">Reference proteome</keyword>
<proteinExistence type="predicted"/>
<evidence type="ECO:0000313" key="2">
    <source>
        <dbReference type="Proteomes" id="UP000547879"/>
    </source>
</evidence>
<accession>A0A7W9YA65</accession>
<dbReference type="AlphaFoldDB" id="A0A7W9YA65"/>
<reference evidence="1 2" key="1">
    <citation type="submission" date="2020-08" db="EMBL/GenBank/DDBJ databases">
        <title>Genomic Encyclopedia of Type Strains, Phase IV (KMG-IV): sequencing the most valuable type-strain genomes for metagenomic binning, comparative biology and taxonomic classification.</title>
        <authorList>
            <person name="Goeker M."/>
        </authorList>
    </citation>
    <scope>NUCLEOTIDE SEQUENCE [LARGE SCALE GENOMIC DNA]</scope>
    <source>
        <strain evidence="1 2">DSM 100734</strain>
    </source>
</reference>